<organism evidence="2 3">
    <name type="scientific">Fusarium oxysporum (strain Fo5176)</name>
    <name type="common">Fusarium vascular wilt</name>
    <dbReference type="NCBI Taxonomy" id="660025"/>
    <lineage>
        <taxon>Eukaryota</taxon>
        <taxon>Fungi</taxon>
        <taxon>Dikarya</taxon>
        <taxon>Ascomycota</taxon>
        <taxon>Pezizomycotina</taxon>
        <taxon>Sordariomycetes</taxon>
        <taxon>Hypocreomycetidae</taxon>
        <taxon>Hypocreales</taxon>
        <taxon>Nectriaceae</taxon>
        <taxon>Fusarium</taxon>
        <taxon>Fusarium oxysporum species complex</taxon>
    </lineage>
</organism>
<evidence type="ECO:0000313" key="2">
    <source>
        <dbReference type="EnsemblFungi" id="FOXG_14399P0"/>
    </source>
</evidence>
<dbReference type="Proteomes" id="UP000002489">
    <property type="component" value="Unassembled WGS sequence"/>
</dbReference>
<dbReference type="EnsemblFungi" id="FOXG_15081T0">
    <property type="protein sequence ID" value="FOXG_15081P0"/>
    <property type="gene ID" value="FOXG_15081"/>
</dbReference>
<evidence type="ECO:0000256" key="1">
    <source>
        <dbReference type="SAM" id="Coils"/>
    </source>
</evidence>
<protein>
    <submittedName>
        <fullName evidence="2">Uncharacterized protein</fullName>
    </submittedName>
</protein>
<dbReference type="AlphaFoldDB" id="A0A0D2YDL5"/>
<reference evidence="2" key="2">
    <citation type="submission" date="2025-05" db="UniProtKB">
        <authorList>
            <consortium name="EnsemblFungi"/>
        </authorList>
    </citation>
    <scope>IDENTIFICATION</scope>
    <source>
        <strain evidence="2">4287 / CBS 123668 / FGSC 9935 / NRRL 34936</strain>
    </source>
</reference>
<dbReference type="VEuPathDB" id="FungiDB:FOXG_14399"/>
<feature type="coiled-coil region" evidence="1">
    <location>
        <begin position="31"/>
        <end position="58"/>
    </location>
</feature>
<keyword evidence="1" id="KW-0175">Coiled coil</keyword>
<evidence type="ECO:0000313" key="3">
    <source>
        <dbReference type="Proteomes" id="UP000002489"/>
    </source>
</evidence>
<dbReference type="EnsemblFungi" id="FOXG_14399T0">
    <property type="protein sequence ID" value="FOXG_14399P0"/>
    <property type="gene ID" value="FOXG_14399"/>
</dbReference>
<reference evidence="3" key="1">
    <citation type="journal article" date="2012" name="Mol. Plant Microbe Interact.">
        <title>A highly conserved effector in Fusarium oxysporum is required for full virulence on Arabidopsis.</title>
        <authorList>
            <person name="Thatcher L.F."/>
            <person name="Gardiner D.M."/>
            <person name="Kazan K."/>
            <person name="Manners J."/>
        </authorList>
    </citation>
    <scope>NUCLEOTIDE SEQUENCE [LARGE SCALE GENOMIC DNA]</scope>
    <source>
        <strain evidence="3">Fo5176</strain>
    </source>
</reference>
<accession>A0A0D2YDL5</accession>
<proteinExistence type="predicted"/>
<name>A0A0D2YDL5_FUSOF</name>
<gene>
    <name evidence="2" type="primary">28955560</name>
</gene>
<sequence length="101" mass="12278">MHRLKEKALRRARLEEKAAVICTYGPIRVSDARLRIACDEYNRQAAQEEEERRLLNRDVRDEVACIRRWFKEVRAHVRRNVRDVKIKEIFSHKKKHWKSVL</sequence>
<dbReference type="VEuPathDB" id="FungiDB:FOXG_15081"/>